<sequence>MAPFKRSRAIYTLHQCFKYWENGEQKTVYADESPFTEAEASFADAKFYLMTRPTVKLSPWSNQAANAKGTPTQVASSKQPVQDVTLKQSSQSAKPQTSTQVASPKKTTTQVDLHRSQHTIINRPQIHAYIKSGATCPSCDTFHGRQRKKERLPRSPQQNPADLVARKKLPPTRSNEGFDPNAYRLMAEQGAILQKSEIHAKPPVTLPVFTPGAGEAKERRASRSVKGRLGLGYEKPKPIKIYTAQTAAINRRQPKKDGEPVIIYTLKAARDEAQRDTDFEEGGQSTVDELKKVDFGLQKTPGQHSSVLHRQPMKRSNIWLAPREYRDIFAWNYTEMPGLDPRKWQSTSWRFIPLVRPVKQSRTTIPPELVPEIEKGGRQVDRSKFHQGSVPKDDFPRQLPSSWLMRQQVMRLYLSWDGSSGYNQIRMDPKDEELTAATPKGIFCYKVMPFGLKNADVGAQNASRAQKLPRSLGVHPPLHFEPCWEVPAFQPLLKKGTPFESGDEACRNAFNNIKAYLTKPPVLVASIVDKPPLLYIAATGRSRWELFWLNAMRTTKNVLSTTLAEHCEYQAILLGLGIAVEMQPPQLNIYGDSALVIKQLSGEFEVKKLELEPLWRYAGELLAQIPEVSLHYVPRSENGPADALAGIAASLARFDERPNQVPICERWVIPPPLEEEKEREQTEETEESLPISATQNQTEDWRKPIINFFVKYTPGRPTRRVQIAGQLLGDVFINDILYRRSMTKKHMVGSAAHIKLAQSSTYRSKDFGYYWPTMLGGAIEMSRTCKPCQLHADYIHQPPVPLHPTVASGHSKLGVWISSALSLLSPTRTAIHLGCHRLFLQMGEAAAYREVKATTVADFIELKSYTDMEFHGISWTDNGTPFRNKVMDRRENFAIQQRMSPAYNPQPMDSQRPSIRHSQNSEENGRHPQKSWDEKLPEALWASERRPNAYPVDSILAGLWHRSGTPSRSTTPFLTHSSKRRTDDGGMRPTETRRT</sequence>
<dbReference type="SUPFAM" id="SSF56672">
    <property type="entry name" value="DNA/RNA polymerases"/>
    <property type="match status" value="1"/>
</dbReference>
<dbReference type="EMBL" id="JAINDJ010000007">
    <property type="protein sequence ID" value="KAG9442248.1"/>
    <property type="molecule type" value="Genomic_DNA"/>
</dbReference>
<evidence type="ECO:0000259" key="2">
    <source>
        <dbReference type="Pfam" id="PF13456"/>
    </source>
</evidence>
<feature type="compositionally biased region" description="Polar residues" evidence="1">
    <location>
        <begin position="907"/>
        <end position="918"/>
    </location>
</feature>
<dbReference type="Proteomes" id="UP000825729">
    <property type="component" value="Unassembled WGS sequence"/>
</dbReference>
<dbReference type="InterPro" id="IPR002156">
    <property type="entry name" value="RNaseH_domain"/>
</dbReference>
<dbReference type="PANTHER" id="PTHR48475:SF1">
    <property type="entry name" value="RNASE H TYPE-1 DOMAIN-CONTAINING PROTEIN"/>
    <property type="match status" value="1"/>
</dbReference>
<feature type="region of interest" description="Disordered" evidence="1">
    <location>
        <begin position="62"/>
        <end position="114"/>
    </location>
</feature>
<feature type="compositionally biased region" description="Basic and acidic residues" evidence="1">
    <location>
        <begin position="980"/>
        <end position="995"/>
    </location>
</feature>
<keyword evidence="4" id="KW-1185">Reference proteome</keyword>
<dbReference type="PANTHER" id="PTHR48475">
    <property type="entry name" value="RIBONUCLEASE H"/>
    <property type="match status" value="1"/>
</dbReference>
<dbReference type="AlphaFoldDB" id="A0AAV7E4C8"/>
<dbReference type="GO" id="GO:0003676">
    <property type="term" value="F:nucleic acid binding"/>
    <property type="evidence" value="ECO:0007669"/>
    <property type="project" value="InterPro"/>
</dbReference>
<proteinExistence type="predicted"/>
<accession>A0AAV7E4C8</accession>
<feature type="domain" description="RNase H type-1" evidence="2">
    <location>
        <begin position="558"/>
        <end position="645"/>
    </location>
</feature>
<feature type="compositionally biased region" description="Polar residues" evidence="1">
    <location>
        <begin position="62"/>
        <end position="111"/>
    </location>
</feature>
<reference evidence="3 4" key="1">
    <citation type="submission" date="2021-07" db="EMBL/GenBank/DDBJ databases">
        <title>The Aristolochia fimbriata genome: insights into angiosperm evolution, floral development and chemical biosynthesis.</title>
        <authorList>
            <person name="Jiao Y."/>
        </authorList>
    </citation>
    <scope>NUCLEOTIDE SEQUENCE [LARGE SCALE GENOMIC DNA]</scope>
    <source>
        <strain evidence="3">IBCAS-2021</strain>
        <tissue evidence="3">Leaf</tissue>
    </source>
</reference>
<dbReference type="CDD" id="cd09279">
    <property type="entry name" value="RNase_HI_like"/>
    <property type="match status" value="1"/>
</dbReference>
<protein>
    <recommendedName>
        <fullName evidence="2">RNase H type-1 domain-containing protein</fullName>
    </recommendedName>
</protein>
<organism evidence="3 4">
    <name type="scientific">Aristolochia fimbriata</name>
    <name type="common">White veined hardy Dutchman's pipe vine</name>
    <dbReference type="NCBI Taxonomy" id="158543"/>
    <lineage>
        <taxon>Eukaryota</taxon>
        <taxon>Viridiplantae</taxon>
        <taxon>Streptophyta</taxon>
        <taxon>Embryophyta</taxon>
        <taxon>Tracheophyta</taxon>
        <taxon>Spermatophyta</taxon>
        <taxon>Magnoliopsida</taxon>
        <taxon>Magnoliidae</taxon>
        <taxon>Piperales</taxon>
        <taxon>Aristolochiaceae</taxon>
        <taxon>Aristolochia</taxon>
    </lineage>
</organism>
<evidence type="ECO:0000313" key="4">
    <source>
        <dbReference type="Proteomes" id="UP000825729"/>
    </source>
</evidence>
<dbReference type="GO" id="GO:0004523">
    <property type="term" value="F:RNA-DNA hybrid ribonuclease activity"/>
    <property type="evidence" value="ECO:0007669"/>
    <property type="project" value="InterPro"/>
</dbReference>
<dbReference type="InterPro" id="IPR036397">
    <property type="entry name" value="RNaseH_sf"/>
</dbReference>
<feature type="region of interest" description="Disordered" evidence="1">
    <location>
        <begin position="960"/>
        <end position="995"/>
    </location>
</feature>
<dbReference type="Gene3D" id="3.30.420.10">
    <property type="entry name" value="Ribonuclease H-like superfamily/Ribonuclease H"/>
    <property type="match status" value="2"/>
</dbReference>
<dbReference type="Gene3D" id="3.10.10.10">
    <property type="entry name" value="HIV Type 1 Reverse Transcriptase, subunit A, domain 1"/>
    <property type="match status" value="1"/>
</dbReference>
<dbReference type="Gene3D" id="3.30.70.270">
    <property type="match status" value="1"/>
</dbReference>
<feature type="region of interest" description="Disordered" evidence="1">
    <location>
        <begin position="672"/>
        <end position="696"/>
    </location>
</feature>
<dbReference type="InterPro" id="IPR043128">
    <property type="entry name" value="Rev_trsase/Diguanyl_cyclase"/>
</dbReference>
<feature type="region of interest" description="Disordered" evidence="1">
    <location>
        <begin position="897"/>
        <end position="933"/>
    </location>
</feature>
<dbReference type="InterPro" id="IPR043502">
    <property type="entry name" value="DNA/RNA_pol_sf"/>
</dbReference>
<gene>
    <name evidence="3" type="ORF">H6P81_018102</name>
</gene>
<feature type="compositionally biased region" description="Basic and acidic residues" evidence="1">
    <location>
        <begin position="919"/>
        <end position="933"/>
    </location>
</feature>
<evidence type="ECO:0000256" key="1">
    <source>
        <dbReference type="SAM" id="MobiDB-lite"/>
    </source>
</evidence>
<feature type="region of interest" description="Disordered" evidence="1">
    <location>
        <begin position="140"/>
        <end position="163"/>
    </location>
</feature>
<comment type="caution">
    <text evidence="3">The sequence shown here is derived from an EMBL/GenBank/DDBJ whole genome shotgun (WGS) entry which is preliminary data.</text>
</comment>
<feature type="compositionally biased region" description="Polar residues" evidence="1">
    <location>
        <begin position="964"/>
        <end position="976"/>
    </location>
</feature>
<evidence type="ECO:0000313" key="3">
    <source>
        <dbReference type="EMBL" id="KAG9442248.1"/>
    </source>
</evidence>
<dbReference type="Pfam" id="PF13456">
    <property type="entry name" value="RVT_3"/>
    <property type="match status" value="1"/>
</dbReference>
<name>A0AAV7E4C8_ARIFI</name>